<dbReference type="PANTHER" id="PTHR47163">
    <property type="entry name" value="DDE_TNP_IS1595 DOMAIN-CONTAINING PROTEIN"/>
    <property type="match status" value="1"/>
</dbReference>
<dbReference type="AlphaFoldDB" id="A0A0K2UBZ3"/>
<evidence type="ECO:0000259" key="1">
    <source>
        <dbReference type="Pfam" id="PF12762"/>
    </source>
</evidence>
<dbReference type="Pfam" id="PF12762">
    <property type="entry name" value="DDE_Tnp_IS1595"/>
    <property type="match status" value="1"/>
</dbReference>
<evidence type="ECO:0000313" key="2">
    <source>
        <dbReference type="EMBL" id="CDW35452.1"/>
    </source>
</evidence>
<dbReference type="InterPro" id="IPR024445">
    <property type="entry name" value="Tnp_ISXO2-like"/>
</dbReference>
<feature type="domain" description="ISXO2-like transposase" evidence="1">
    <location>
        <begin position="6"/>
        <end position="67"/>
    </location>
</feature>
<protein>
    <submittedName>
        <fullName evidence="2">Putative LOC101901374 [Musca domestica]</fullName>
    </submittedName>
</protein>
<name>A0A0K2UBZ3_LEPSM</name>
<dbReference type="EMBL" id="HACA01018091">
    <property type="protein sequence ID" value="CDW35452.1"/>
    <property type="molecule type" value="Transcribed_RNA"/>
</dbReference>
<dbReference type="PANTHER" id="PTHR47163:SF2">
    <property type="entry name" value="SI:DKEY-17M8.2"/>
    <property type="match status" value="1"/>
</dbReference>
<reference evidence="2" key="1">
    <citation type="submission" date="2014-05" db="EMBL/GenBank/DDBJ databases">
        <authorList>
            <person name="Chronopoulou M."/>
        </authorList>
    </citation>
    <scope>NUCLEOTIDE SEQUENCE</scope>
    <source>
        <tissue evidence="2">Whole organism</tissue>
    </source>
</reference>
<sequence>MVEDEDQIAATLLPLIAKYVEPGTTVMSDDWMSYRRVDSIGMQDFTALYKRNYVDPLFGAHNQTIESL</sequence>
<organism evidence="2">
    <name type="scientific">Lepeophtheirus salmonis</name>
    <name type="common">Salmon louse</name>
    <name type="synonym">Caligus salmonis</name>
    <dbReference type="NCBI Taxonomy" id="72036"/>
    <lineage>
        <taxon>Eukaryota</taxon>
        <taxon>Metazoa</taxon>
        <taxon>Ecdysozoa</taxon>
        <taxon>Arthropoda</taxon>
        <taxon>Crustacea</taxon>
        <taxon>Multicrustacea</taxon>
        <taxon>Hexanauplia</taxon>
        <taxon>Copepoda</taxon>
        <taxon>Siphonostomatoida</taxon>
        <taxon>Caligidae</taxon>
        <taxon>Lepeophtheirus</taxon>
    </lineage>
</organism>
<dbReference type="InterPro" id="IPR053164">
    <property type="entry name" value="IS1016-like_transposase"/>
</dbReference>
<proteinExistence type="predicted"/>
<accession>A0A0K2UBZ3</accession>